<dbReference type="Proteomes" id="UP000053319">
    <property type="component" value="Unassembled WGS sequence"/>
</dbReference>
<evidence type="ECO:0000313" key="2">
    <source>
        <dbReference type="EMBL" id="EJF55650.1"/>
    </source>
</evidence>
<dbReference type="GeneID" id="18840229"/>
<reference evidence="2 3" key="1">
    <citation type="journal article" date="2012" name="Science">
        <title>The Paleozoic origin of enzymatic lignin decomposition reconstructed from 31 fungal genomes.</title>
        <authorList>
            <person name="Floudas D."/>
            <person name="Binder M."/>
            <person name="Riley R."/>
            <person name="Barry K."/>
            <person name="Blanchette R.A."/>
            <person name="Henrissat B."/>
            <person name="Martinez A.T."/>
            <person name="Otillar R."/>
            <person name="Spatafora J.W."/>
            <person name="Yadav J.S."/>
            <person name="Aerts A."/>
            <person name="Benoit I."/>
            <person name="Boyd A."/>
            <person name="Carlson A."/>
            <person name="Copeland A."/>
            <person name="Coutinho P.M."/>
            <person name="de Vries R.P."/>
            <person name="Ferreira P."/>
            <person name="Findley K."/>
            <person name="Foster B."/>
            <person name="Gaskell J."/>
            <person name="Glotzer D."/>
            <person name="Gorecki P."/>
            <person name="Heitman J."/>
            <person name="Hesse C."/>
            <person name="Hori C."/>
            <person name="Igarashi K."/>
            <person name="Jurgens J.A."/>
            <person name="Kallen N."/>
            <person name="Kersten P."/>
            <person name="Kohler A."/>
            <person name="Kuees U."/>
            <person name="Kumar T.K.A."/>
            <person name="Kuo A."/>
            <person name="LaButti K."/>
            <person name="Larrondo L.F."/>
            <person name="Lindquist E."/>
            <person name="Ling A."/>
            <person name="Lombard V."/>
            <person name="Lucas S."/>
            <person name="Lundell T."/>
            <person name="Martin R."/>
            <person name="McLaughlin D.J."/>
            <person name="Morgenstern I."/>
            <person name="Morin E."/>
            <person name="Murat C."/>
            <person name="Nagy L.G."/>
            <person name="Nolan M."/>
            <person name="Ohm R.A."/>
            <person name="Patyshakuliyeva A."/>
            <person name="Rokas A."/>
            <person name="Ruiz-Duenas F.J."/>
            <person name="Sabat G."/>
            <person name="Salamov A."/>
            <person name="Samejima M."/>
            <person name="Schmutz J."/>
            <person name="Slot J.C."/>
            <person name="St John F."/>
            <person name="Stenlid J."/>
            <person name="Sun H."/>
            <person name="Sun S."/>
            <person name="Syed K."/>
            <person name="Tsang A."/>
            <person name="Wiebenga A."/>
            <person name="Young D."/>
            <person name="Pisabarro A."/>
            <person name="Eastwood D.C."/>
            <person name="Martin F."/>
            <person name="Cullen D."/>
            <person name="Grigoriev I.V."/>
            <person name="Hibbett D.S."/>
        </authorList>
    </citation>
    <scope>NUCLEOTIDE SEQUENCE [LARGE SCALE GENOMIC DNA]</scope>
    <source>
        <strain evidence="2 3">LYAD-421 SS1</strain>
    </source>
</reference>
<evidence type="ECO:0000313" key="3">
    <source>
        <dbReference type="Proteomes" id="UP000053319"/>
    </source>
</evidence>
<evidence type="ECO:0000256" key="1">
    <source>
        <dbReference type="SAM" id="MobiDB-lite"/>
    </source>
</evidence>
<accession>R7SIW7</accession>
<dbReference type="HOGENOM" id="CLU_1540001_0_0_1"/>
<dbReference type="EMBL" id="JH719514">
    <property type="protein sequence ID" value="EJF55650.1"/>
    <property type="molecule type" value="Genomic_DNA"/>
</dbReference>
<dbReference type="AlphaFoldDB" id="R7SIW7"/>
<sequence length="174" mass="19490">MLPVAGVPGRQQLPESLAPRRAQGKQIKDQETFGLTMGTERATALQDAVQDELMKQQYSTKPGMGAVYFPVCAKTDLPYLAQDPVVAEHITIMAINNKTAELDDFIDSDFVSSVKICTLRAGHAHPYHTISVPVLRTLCSVADHLQIRPQVYKPSLSIFAPITRRHYQEWYRPE</sequence>
<proteinExistence type="predicted"/>
<protein>
    <submittedName>
        <fullName evidence="2">Uncharacterized protein</fullName>
    </submittedName>
</protein>
<name>R7SIW7_DICSQ</name>
<gene>
    <name evidence="2" type="ORF">DICSQDRAFT_175667</name>
</gene>
<dbReference type="RefSeq" id="XP_007371615.1">
    <property type="nucleotide sequence ID" value="XM_007371553.1"/>
</dbReference>
<organism evidence="2 3">
    <name type="scientific">Dichomitus squalens (strain LYAD-421)</name>
    <name type="common">Western red white-rot fungus</name>
    <dbReference type="NCBI Taxonomy" id="732165"/>
    <lineage>
        <taxon>Eukaryota</taxon>
        <taxon>Fungi</taxon>
        <taxon>Dikarya</taxon>
        <taxon>Basidiomycota</taxon>
        <taxon>Agaricomycotina</taxon>
        <taxon>Agaricomycetes</taxon>
        <taxon>Polyporales</taxon>
        <taxon>Polyporaceae</taxon>
        <taxon>Dichomitus</taxon>
    </lineage>
</organism>
<feature type="region of interest" description="Disordered" evidence="1">
    <location>
        <begin position="1"/>
        <end position="28"/>
    </location>
</feature>
<dbReference type="KEGG" id="dsq:DICSQDRAFT_175667"/>